<dbReference type="GO" id="GO:0008784">
    <property type="term" value="F:alanine racemase activity"/>
    <property type="evidence" value="ECO:0007669"/>
    <property type="project" value="UniProtKB-EC"/>
</dbReference>
<dbReference type="Pfam" id="PF00842">
    <property type="entry name" value="Ala_racemase_C"/>
    <property type="match status" value="1"/>
</dbReference>
<dbReference type="SUPFAM" id="SSF50621">
    <property type="entry name" value="Alanine racemase C-terminal domain-like"/>
    <property type="match status" value="1"/>
</dbReference>
<dbReference type="InterPro" id="IPR009006">
    <property type="entry name" value="Ala_racemase/Decarboxylase_C"/>
</dbReference>
<dbReference type="InterPro" id="IPR000821">
    <property type="entry name" value="Ala_racemase"/>
</dbReference>
<comment type="cofactor">
    <cofactor evidence="1">
        <name>pyridoxal 5'-phosphate</name>
        <dbReference type="ChEBI" id="CHEBI:597326"/>
    </cofactor>
</comment>
<dbReference type="Gene3D" id="2.40.37.10">
    <property type="entry name" value="Lyase, Ornithine Decarboxylase, Chain A, domain 1"/>
    <property type="match status" value="1"/>
</dbReference>
<dbReference type="SMART" id="SM01005">
    <property type="entry name" value="Ala_racemase_C"/>
    <property type="match status" value="1"/>
</dbReference>
<organism evidence="5 6">
    <name type="scientific">Microbacterium amylolyticum</name>
    <dbReference type="NCBI Taxonomy" id="936337"/>
    <lineage>
        <taxon>Bacteria</taxon>
        <taxon>Bacillati</taxon>
        <taxon>Actinomycetota</taxon>
        <taxon>Actinomycetes</taxon>
        <taxon>Micrococcales</taxon>
        <taxon>Microbacteriaceae</taxon>
        <taxon>Microbacterium</taxon>
    </lineage>
</organism>
<dbReference type="PANTHER" id="PTHR30511">
    <property type="entry name" value="ALANINE RACEMASE"/>
    <property type="match status" value="1"/>
</dbReference>
<reference evidence="5 6" key="1">
    <citation type="submission" date="2021-03" db="EMBL/GenBank/DDBJ databases">
        <title>Sequencing the genomes of 1000 actinobacteria strains.</title>
        <authorList>
            <person name="Klenk H.-P."/>
        </authorList>
    </citation>
    <scope>NUCLEOTIDE SEQUENCE [LARGE SCALE GENOMIC DNA]</scope>
    <source>
        <strain evidence="5 6">DSM 24221</strain>
    </source>
</reference>
<dbReference type="RefSeq" id="WP_241245036.1">
    <property type="nucleotide sequence ID" value="NZ_CP049253.1"/>
</dbReference>
<evidence type="ECO:0000259" key="4">
    <source>
        <dbReference type="SMART" id="SM01005"/>
    </source>
</evidence>
<keyword evidence="2" id="KW-0663">Pyridoxal phosphate</keyword>
<dbReference type="PANTHER" id="PTHR30511:SF0">
    <property type="entry name" value="ALANINE RACEMASE, CATABOLIC-RELATED"/>
    <property type="match status" value="1"/>
</dbReference>
<feature type="domain" description="Alanine racemase C-terminal" evidence="4">
    <location>
        <begin position="97"/>
        <end position="222"/>
    </location>
</feature>
<dbReference type="EMBL" id="JAGIOL010000001">
    <property type="protein sequence ID" value="MBP2435477.1"/>
    <property type="molecule type" value="Genomic_DNA"/>
</dbReference>
<evidence type="ECO:0000256" key="1">
    <source>
        <dbReference type="ARBA" id="ARBA00001933"/>
    </source>
</evidence>
<evidence type="ECO:0000256" key="2">
    <source>
        <dbReference type="ARBA" id="ARBA00022898"/>
    </source>
</evidence>
<accession>A0ABS4ZDW6</accession>
<dbReference type="Proteomes" id="UP001519362">
    <property type="component" value="Unassembled WGS sequence"/>
</dbReference>
<gene>
    <name evidence="5" type="ORF">JOF34_000063</name>
</gene>
<evidence type="ECO:0000313" key="6">
    <source>
        <dbReference type="Proteomes" id="UP001519362"/>
    </source>
</evidence>
<dbReference type="InterPro" id="IPR011079">
    <property type="entry name" value="Ala_racemase_C"/>
</dbReference>
<dbReference type="EC" id="5.1.1.1" evidence="5"/>
<name>A0ABS4ZDW6_9MICO</name>
<keyword evidence="3 5" id="KW-0413">Isomerase</keyword>
<evidence type="ECO:0000256" key="3">
    <source>
        <dbReference type="ARBA" id="ARBA00023235"/>
    </source>
</evidence>
<evidence type="ECO:0000313" key="5">
    <source>
        <dbReference type="EMBL" id="MBP2435477.1"/>
    </source>
</evidence>
<proteinExistence type="predicted"/>
<sequence length="223" mass="23131">MVSMTLGASAPYTRVSRGALERNLRALDSNGAIDLRRDACGHGFDTVAAAAIAAGFSSARVDSQDVDRARTCGLDIVSSGEVDPDAVFGLAGHGEQVMSFVAPVLQTKPLRSGDGVSYGYRFRASHETNAALVSGGYAQGVVRAIGGQVSLRLAGREMPIVGRIAMDVCVVDTGDTPVATGDEATYFGPAVPGFLDDWARASALTPIEIVATIGAMNRREVVA</sequence>
<keyword evidence="6" id="KW-1185">Reference proteome</keyword>
<protein>
    <submittedName>
        <fullName evidence="5">Alanine racemase</fullName>
        <ecNumber evidence="5">5.1.1.1</ecNumber>
    </submittedName>
</protein>
<comment type="caution">
    <text evidence="5">The sequence shown here is derived from an EMBL/GenBank/DDBJ whole genome shotgun (WGS) entry which is preliminary data.</text>
</comment>